<gene>
    <name evidence="2" type="ORF">HJG59_012188</name>
</gene>
<dbReference type="AlphaFoldDB" id="A0A7J8JYI0"/>
<name>A0A7J8JYI0_MOLMO</name>
<proteinExistence type="predicted"/>
<keyword evidence="3" id="KW-1185">Reference proteome</keyword>
<accession>A0A7J8JYI0</accession>
<feature type="compositionally biased region" description="Low complexity" evidence="1">
    <location>
        <begin position="26"/>
        <end position="38"/>
    </location>
</feature>
<reference evidence="2 3" key="1">
    <citation type="journal article" date="2020" name="Nature">
        <title>Six reference-quality genomes reveal evolution of bat adaptations.</title>
        <authorList>
            <person name="Jebb D."/>
            <person name="Huang Z."/>
            <person name="Pippel M."/>
            <person name="Hughes G.M."/>
            <person name="Lavrichenko K."/>
            <person name="Devanna P."/>
            <person name="Winkler S."/>
            <person name="Jermiin L.S."/>
            <person name="Skirmuntt E.C."/>
            <person name="Katzourakis A."/>
            <person name="Burkitt-Gray L."/>
            <person name="Ray D.A."/>
            <person name="Sullivan K.A.M."/>
            <person name="Roscito J.G."/>
            <person name="Kirilenko B.M."/>
            <person name="Davalos L.M."/>
            <person name="Corthals A.P."/>
            <person name="Power M.L."/>
            <person name="Jones G."/>
            <person name="Ransome R.D."/>
            <person name="Dechmann D.K.N."/>
            <person name="Locatelli A.G."/>
            <person name="Puechmaille S.J."/>
            <person name="Fedrigo O."/>
            <person name="Jarvis E.D."/>
            <person name="Hiller M."/>
            <person name="Vernes S.C."/>
            <person name="Myers E.W."/>
            <person name="Teeling E.C."/>
        </authorList>
    </citation>
    <scope>NUCLEOTIDE SEQUENCE [LARGE SCALE GENOMIC DNA]</scope>
    <source>
        <strain evidence="2">MMolMol1</strain>
        <tissue evidence="2">Muscle</tissue>
    </source>
</reference>
<evidence type="ECO:0000313" key="2">
    <source>
        <dbReference type="EMBL" id="KAF6501385.1"/>
    </source>
</evidence>
<sequence length="97" mass="11075">MMTCARVRVYERKKEEQRQLTPSPSPSFQQPSSYHSSPENCSAKEPDAEQQPLKPITCDLEDDSDKSQVAAPVYVPTNNTQRYPFRHILASTCLLIY</sequence>
<organism evidence="2 3">
    <name type="scientific">Molossus molossus</name>
    <name type="common">Pallas' mastiff bat</name>
    <name type="synonym">Vespertilio molossus</name>
    <dbReference type="NCBI Taxonomy" id="27622"/>
    <lineage>
        <taxon>Eukaryota</taxon>
        <taxon>Metazoa</taxon>
        <taxon>Chordata</taxon>
        <taxon>Craniata</taxon>
        <taxon>Vertebrata</taxon>
        <taxon>Euteleostomi</taxon>
        <taxon>Mammalia</taxon>
        <taxon>Eutheria</taxon>
        <taxon>Laurasiatheria</taxon>
        <taxon>Chiroptera</taxon>
        <taxon>Yangochiroptera</taxon>
        <taxon>Molossidae</taxon>
        <taxon>Molossus</taxon>
    </lineage>
</organism>
<feature type="region of interest" description="Disordered" evidence="1">
    <location>
        <begin position="11"/>
        <end position="64"/>
    </location>
</feature>
<evidence type="ECO:0000256" key="1">
    <source>
        <dbReference type="SAM" id="MobiDB-lite"/>
    </source>
</evidence>
<evidence type="ECO:0000313" key="3">
    <source>
        <dbReference type="Proteomes" id="UP000550707"/>
    </source>
</evidence>
<dbReference type="EMBL" id="JACASF010000001">
    <property type="protein sequence ID" value="KAF6501385.1"/>
    <property type="molecule type" value="Genomic_DNA"/>
</dbReference>
<comment type="caution">
    <text evidence="2">The sequence shown here is derived from an EMBL/GenBank/DDBJ whole genome shotgun (WGS) entry which is preliminary data.</text>
</comment>
<protein>
    <submittedName>
        <fullName evidence="2">MAX dimerization protein MGA</fullName>
    </submittedName>
</protein>
<dbReference type="Proteomes" id="UP000550707">
    <property type="component" value="Unassembled WGS sequence"/>
</dbReference>